<keyword evidence="3" id="KW-0804">Transcription</keyword>
<evidence type="ECO:0000256" key="2">
    <source>
        <dbReference type="ARBA" id="ARBA00023125"/>
    </source>
</evidence>
<evidence type="ECO:0000256" key="1">
    <source>
        <dbReference type="ARBA" id="ARBA00023015"/>
    </source>
</evidence>
<dbReference type="CDD" id="cd07377">
    <property type="entry name" value="WHTH_GntR"/>
    <property type="match status" value="1"/>
</dbReference>
<dbReference type="SMART" id="SM00345">
    <property type="entry name" value="HTH_GNTR"/>
    <property type="match status" value="1"/>
</dbReference>
<dbReference type="Proteomes" id="UP000045285">
    <property type="component" value="Unassembled WGS sequence"/>
</dbReference>
<evidence type="ECO:0000256" key="3">
    <source>
        <dbReference type="ARBA" id="ARBA00023163"/>
    </source>
</evidence>
<dbReference type="InterPro" id="IPR011663">
    <property type="entry name" value="UTRA"/>
</dbReference>
<dbReference type="Proteomes" id="UP000182888">
    <property type="component" value="Unassembled WGS sequence"/>
</dbReference>
<keyword evidence="1" id="KW-0805">Transcription regulation</keyword>
<evidence type="ECO:0000313" key="7">
    <source>
        <dbReference type="Proteomes" id="UP000045285"/>
    </source>
</evidence>
<accession>A0A090DE11</accession>
<reference evidence="8" key="2">
    <citation type="submission" date="2014-08" db="EMBL/GenBank/DDBJ databases">
        <authorList>
            <person name="Edwards T."/>
        </authorList>
    </citation>
    <scope>NUCLEOTIDE SEQUENCE [LARGE SCALE GENOMIC DNA]</scope>
</reference>
<keyword evidence="7" id="KW-1185">Reference proteome</keyword>
<dbReference type="Pfam" id="PF00392">
    <property type="entry name" value="GntR"/>
    <property type="match status" value="1"/>
</dbReference>
<feature type="domain" description="HTH gntR-type" evidence="4">
    <location>
        <begin position="39"/>
        <end position="107"/>
    </location>
</feature>
<dbReference type="EMBL" id="CCND01000050">
    <property type="protein sequence ID" value="CDX62776.1"/>
    <property type="molecule type" value="Genomic_DNA"/>
</dbReference>
<dbReference type="InterPro" id="IPR036388">
    <property type="entry name" value="WH-like_DNA-bd_sf"/>
</dbReference>
<gene>
    <name evidence="6" type="ORF">MPL1032_70050</name>
    <name evidence="5" type="ORF">MPL3356_110080</name>
</gene>
<dbReference type="PANTHER" id="PTHR44846">
    <property type="entry name" value="MANNOSYL-D-GLYCERATE TRANSPORT/METABOLISM SYSTEM REPRESSOR MNGR-RELATED"/>
    <property type="match status" value="1"/>
</dbReference>
<dbReference type="SUPFAM" id="SSF64288">
    <property type="entry name" value="Chorismate lyase-like"/>
    <property type="match status" value="1"/>
</dbReference>
<dbReference type="GO" id="GO:0003700">
    <property type="term" value="F:DNA-binding transcription factor activity"/>
    <property type="evidence" value="ECO:0007669"/>
    <property type="project" value="InterPro"/>
</dbReference>
<evidence type="ECO:0000313" key="8">
    <source>
        <dbReference type="Proteomes" id="UP000182888"/>
    </source>
</evidence>
<dbReference type="PRINTS" id="PR00035">
    <property type="entry name" value="HTHGNTR"/>
</dbReference>
<dbReference type="PANTHER" id="PTHR44846:SF1">
    <property type="entry name" value="MANNOSYL-D-GLYCERATE TRANSPORT_METABOLISM SYSTEM REPRESSOR MNGR-RELATED"/>
    <property type="match status" value="1"/>
</dbReference>
<evidence type="ECO:0000313" key="5">
    <source>
        <dbReference type="EMBL" id="CDX11639.1"/>
    </source>
</evidence>
<evidence type="ECO:0000259" key="4">
    <source>
        <dbReference type="PROSITE" id="PS50949"/>
    </source>
</evidence>
<dbReference type="Pfam" id="PF07702">
    <property type="entry name" value="UTRA"/>
    <property type="match status" value="1"/>
</dbReference>
<dbReference type="SUPFAM" id="SSF46785">
    <property type="entry name" value="Winged helix' DNA-binding domain"/>
    <property type="match status" value="1"/>
</dbReference>
<dbReference type="InterPro" id="IPR050679">
    <property type="entry name" value="Bact_HTH_transcr_reg"/>
</dbReference>
<dbReference type="GO" id="GO:0045892">
    <property type="term" value="P:negative regulation of DNA-templated transcription"/>
    <property type="evidence" value="ECO:0007669"/>
    <property type="project" value="TreeGrafter"/>
</dbReference>
<organism evidence="5 7">
    <name type="scientific">Mesorhizobium plurifarium</name>
    <dbReference type="NCBI Taxonomy" id="69974"/>
    <lineage>
        <taxon>Bacteria</taxon>
        <taxon>Pseudomonadati</taxon>
        <taxon>Pseudomonadota</taxon>
        <taxon>Alphaproteobacteria</taxon>
        <taxon>Hyphomicrobiales</taxon>
        <taxon>Phyllobacteriaceae</taxon>
        <taxon>Mesorhizobium</taxon>
    </lineage>
</organism>
<dbReference type="InterPro" id="IPR000524">
    <property type="entry name" value="Tscrpt_reg_HTH_GntR"/>
</dbReference>
<reference evidence="7" key="4">
    <citation type="submission" date="2014-08" db="EMBL/GenBank/DDBJ databases">
        <authorList>
            <person name="Moulin L."/>
        </authorList>
    </citation>
    <scope>NUCLEOTIDE SEQUENCE [LARGE SCALE GENOMIC DNA]</scope>
</reference>
<dbReference type="InterPro" id="IPR028978">
    <property type="entry name" value="Chorismate_lyase_/UTRA_dom_sf"/>
</dbReference>
<sequence>MEQATRMRGRPRYDQEDAEAAEAFRSIGSKVQLNRDEAAPLWVQLRNQVEEAINTGLLAANSRIPSEQALCDFFGVSRPVVRAAIGSLSNEGRIIKMPRKGMFVAAPREHVDFMTANLGVFDDLTAKGHKVSTRTLEVYRCPPSEKESKVFGIPANGSVVRISRVYMTDGTPITMTRISLPGHRVPGLENILSENQSIFGTIRAVFGLTVKRADRWLRAALPTKEEADEMGVAANTPLIEIESIAYDADGAALEYYEAFYNSSVARIHMAVEQPSATVNGVDRT</sequence>
<proteinExistence type="predicted"/>
<dbReference type="AlphaFoldDB" id="A0A090DE11"/>
<protein>
    <submittedName>
        <fullName evidence="5">GntR family transcriptional regulator</fullName>
    </submittedName>
</protein>
<evidence type="ECO:0000313" key="6">
    <source>
        <dbReference type="EMBL" id="CDX62776.1"/>
    </source>
</evidence>
<name>A0A090DE11_MESPL</name>
<dbReference type="EMBL" id="CCMZ01000003">
    <property type="protein sequence ID" value="CDX11639.1"/>
    <property type="molecule type" value="Genomic_DNA"/>
</dbReference>
<dbReference type="InterPro" id="IPR036390">
    <property type="entry name" value="WH_DNA-bd_sf"/>
</dbReference>
<dbReference type="GO" id="GO:0003677">
    <property type="term" value="F:DNA binding"/>
    <property type="evidence" value="ECO:0007669"/>
    <property type="project" value="UniProtKB-KW"/>
</dbReference>
<reference evidence="6" key="1">
    <citation type="submission" date="2014-08" db="EMBL/GenBank/DDBJ databases">
        <title>DNA barcoding of Bradysia (Diptera: Sciaridae) for detection of the immature stages on agricultural crops.</title>
        <authorList>
            <person name="Shin S."/>
            <person name="Jung S."/>
            <person name="Heller K."/>
            <person name="Menzel F."/>
            <person name="Hong T.-K."/>
            <person name="Lee H."/>
            <person name="Lee S."/>
        </authorList>
    </citation>
    <scope>NUCLEOTIDE SEQUENCE</scope>
</reference>
<reference evidence="5" key="3">
    <citation type="submission" date="2014-08" db="EMBL/GenBank/DDBJ databases">
        <authorList>
            <person name="Moulin Lionel"/>
        </authorList>
    </citation>
    <scope>NUCLEOTIDE SEQUENCE [LARGE SCALE GENOMIC DNA]</scope>
</reference>
<dbReference type="SMART" id="SM00866">
    <property type="entry name" value="UTRA"/>
    <property type="match status" value="1"/>
</dbReference>
<dbReference type="PROSITE" id="PS50949">
    <property type="entry name" value="HTH_GNTR"/>
    <property type="match status" value="1"/>
</dbReference>
<dbReference type="STRING" id="69974.MPLDJ20_100109"/>
<dbReference type="Gene3D" id="3.40.1410.10">
    <property type="entry name" value="Chorismate lyase-like"/>
    <property type="match status" value="1"/>
</dbReference>
<dbReference type="Gene3D" id="1.10.10.10">
    <property type="entry name" value="Winged helix-like DNA-binding domain superfamily/Winged helix DNA-binding domain"/>
    <property type="match status" value="1"/>
</dbReference>
<keyword evidence="2" id="KW-0238">DNA-binding</keyword>